<dbReference type="InterPro" id="IPR036691">
    <property type="entry name" value="Endo/exonu/phosph_ase_sf"/>
</dbReference>
<reference evidence="1 2" key="1">
    <citation type="submission" date="2015-11" db="EMBL/GenBank/DDBJ databases">
        <title>Genomic analysis of 38 Legionella species identifies large and diverse effector repertoires.</title>
        <authorList>
            <person name="Burstein D."/>
            <person name="Amaro F."/>
            <person name="Zusman T."/>
            <person name="Lifshitz Z."/>
            <person name="Cohen O."/>
            <person name="Gilbert J.A."/>
            <person name="Pupko T."/>
            <person name="Shuman H.A."/>
            <person name="Segal G."/>
        </authorList>
    </citation>
    <scope>NUCLEOTIDE SEQUENCE [LARGE SCALE GENOMIC DNA]</scope>
    <source>
        <strain evidence="1 2">WIGA</strain>
    </source>
</reference>
<evidence type="ECO:0000313" key="1">
    <source>
        <dbReference type="EMBL" id="KTC74114.1"/>
    </source>
</evidence>
<protein>
    <submittedName>
        <fullName evidence="1">Uncharacterized protein</fullName>
    </submittedName>
</protein>
<gene>
    <name evidence="1" type="ORF">Lboz_1554</name>
</gene>
<dbReference type="RefSeq" id="WP_058459201.1">
    <property type="nucleotide sequence ID" value="NZ_CAAAIY010000001.1"/>
</dbReference>
<evidence type="ECO:0000313" key="2">
    <source>
        <dbReference type="Proteomes" id="UP000054695"/>
    </source>
</evidence>
<keyword evidence="2" id="KW-1185">Reference proteome</keyword>
<dbReference type="PATRIC" id="fig|447.4.peg.1659"/>
<name>A0A0W0RSS3_LEGBO</name>
<dbReference type="AlphaFoldDB" id="A0A0W0RSS3"/>
<dbReference type="Gene3D" id="3.60.10.10">
    <property type="entry name" value="Endonuclease/exonuclease/phosphatase"/>
    <property type="match status" value="1"/>
</dbReference>
<accession>A0A0W0RSS3</accession>
<organism evidence="1 2">
    <name type="scientific">Legionella bozemanae</name>
    <name type="common">Fluoribacter bozemanae</name>
    <dbReference type="NCBI Taxonomy" id="447"/>
    <lineage>
        <taxon>Bacteria</taxon>
        <taxon>Pseudomonadati</taxon>
        <taxon>Pseudomonadota</taxon>
        <taxon>Gammaproteobacteria</taxon>
        <taxon>Legionellales</taxon>
        <taxon>Legionellaceae</taxon>
        <taxon>Legionella</taxon>
    </lineage>
</organism>
<proteinExistence type="predicted"/>
<dbReference type="Proteomes" id="UP000054695">
    <property type="component" value="Unassembled WGS sequence"/>
</dbReference>
<dbReference type="EMBL" id="LNXU01000017">
    <property type="protein sequence ID" value="KTC74114.1"/>
    <property type="molecule type" value="Genomic_DNA"/>
</dbReference>
<sequence length="653" mass="73399">MSFNYRSITANCGNDTLGEDASSTIIQLFREDDADFFVINCQEAHFEKTQKQLKDMLPEGYSVKCLSQMATHTKLDTQILPTTGMATFVIHKAGLDVNVKGEPVEARRASSRLSGAGYNKGGLVTNFTVTRSADPENGISEESIKVQAVTGHLDAGDVLKRNQDWLNLYRATVKDVTDWDELVDACPDLLLSGYDANTRNKFNKKDKVETKIWDKPEQYPELHALHLLSMAAAKYSKDETYSHIKRDQETGEEIIADPKREGDAARGTLDFVTIYDGTLDPNQSRKKIDKDATEEVGIDTDSKRDHHVIISPRQTPILLHEFDRVKNLMVARLSGVAPDIAAKILTITEGDNEEDKEEARRQLVTYYKQYLGPNGFLDKAVDLHIRKLECFQRIMNDPQNNYLEKGLKKNLFSELQWCAGEPEQLKAKQELMDQFLDSLAECEHASGIEARLVCYLDLKQKIIEGKKIEEINPAEAFRNSAVEAYQNLYMAFAESLNKQTDANSDLQNAMGKILIRLNAIVNHSDEAALKNMEPKKLDLLTHIVAQCHNSVTLLQAGEVQEMEKINAELISLSDKAMGSSSSVWRALADTVKFFVSLISKKLVDQVEIVQDKKLSDSIIKYNSALYKSALKEIILQEEEDREHQPGNNFTGNG</sequence>
<dbReference type="OrthoDB" id="5635562at2"/>
<comment type="caution">
    <text evidence="1">The sequence shown here is derived from an EMBL/GenBank/DDBJ whole genome shotgun (WGS) entry which is preliminary data.</text>
</comment>